<sequence>TIQKHNPSPSGDSKFKKLKEIPDWRDLFTNTVFTLGLSPSALEPANLPAEVISPNFNGARPSEVVLDDDRNLFAKTTEVSLDSLERETNLSSQPSPTITLSSLLQSLLPELNQRMCLLLCSLTDPGRGYRIMFVL</sequence>
<accession>A0A8C9HLA4</accession>
<evidence type="ECO:0000313" key="2">
    <source>
        <dbReference type="Proteomes" id="UP000694416"/>
    </source>
</evidence>
<evidence type="ECO:0000313" key="1">
    <source>
        <dbReference type="Ensembl" id="ENSPTEP00000018245.1"/>
    </source>
</evidence>
<protein>
    <submittedName>
        <fullName evidence="1">Uncharacterized protein</fullName>
    </submittedName>
</protein>
<name>A0A8C9HLA4_9PRIM</name>
<reference evidence="1" key="1">
    <citation type="submission" date="2025-08" db="UniProtKB">
        <authorList>
            <consortium name="Ensembl"/>
        </authorList>
    </citation>
    <scope>IDENTIFICATION</scope>
</reference>
<reference evidence="1" key="2">
    <citation type="submission" date="2025-09" db="UniProtKB">
        <authorList>
            <consortium name="Ensembl"/>
        </authorList>
    </citation>
    <scope>IDENTIFICATION</scope>
</reference>
<dbReference type="AlphaFoldDB" id="A0A8C9HLA4"/>
<keyword evidence="2" id="KW-1185">Reference proteome</keyword>
<organism evidence="1 2">
    <name type="scientific">Piliocolobus tephrosceles</name>
    <name type="common">Ugandan red Colobus</name>
    <dbReference type="NCBI Taxonomy" id="591936"/>
    <lineage>
        <taxon>Eukaryota</taxon>
        <taxon>Metazoa</taxon>
        <taxon>Chordata</taxon>
        <taxon>Craniata</taxon>
        <taxon>Vertebrata</taxon>
        <taxon>Euteleostomi</taxon>
        <taxon>Mammalia</taxon>
        <taxon>Eutheria</taxon>
        <taxon>Euarchontoglires</taxon>
        <taxon>Primates</taxon>
        <taxon>Haplorrhini</taxon>
        <taxon>Catarrhini</taxon>
        <taxon>Cercopithecidae</taxon>
        <taxon>Colobinae</taxon>
        <taxon>Piliocolobus</taxon>
    </lineage>
</organism>
<proteinExistence type="predicted"/>
<dbReference type="Ensembl" id="ENSPTET00000026803.1">
    <property type="protein sequence ID" value="ENSPTEP00000018245.1"/>
    <property type="gene ID" value="ENSPTEG00000019701.1"/>
</dbReference>
<dbReference type="Proteomes" id="UP000694416">
    <property type="component" value="Unplaced"/>
</dbReference>